<protein>
    <submittedName>
        <fullName evidence="2">4-methyl-5(B-hydroxyethyl)-thiazole monophosphate biosynthesis protein</fullName>
    </submittedName>
</protein>
<dbReference type="Proteomes" id="UP000220032">
    <property type="component" value="Unassembled WGS sequence"/>
</dbReference>
<accession>A0A2A8ZYF1</accession>
<name>A0A2A8ZYF1_BACCE</name>
<dbReference type="EMBL" id="NTRR01000034">
    <property type="protein sequence ID" value="PFE11793.1"/>
    <property type="molecule type" value="Genomic_DNA"/>
</dbReference>
<feature type="domain" description="DJ-1/PfpI" evidence="1">
    <location>
        <begin position="2"/>
        <end position="164"/>
    </location>
</feature>
<dbReference type="Pfam" id="PF01965">
    <property type="entry name" value="DJ-1_PfpI"/>
    <property type="match status" value="1"/>
</dbReference>
<evidence type="ECO:0000313" key="3">
    <source>
        <dbReference type="Proteomes" id="UP000220032"/>
    </source>
</evidence>
<dbReference type="Gene3D" id="3.40.50.880">
    <property type="match status" value="1"/>
</dbReference>
<dbReference type="InterPro" id="IPR029062">
    <property type="entry name" value="Class_I_gatase-like"/>
</dbReference>
<evidence type="ECO:0000313" key="2">
    <source>
        <dbReference type="EMBL" id="PFE11793.1"/>
    </source>
</evidence>
<sequence length="221" mass="24077">MEIVIMLYDGITALDAIGPYEVFAAGTSSTIKFVAKKKGLIKLDSKMGYLHADYSFSEIHSADVLVIPGCRPPNYKAPMNDKESLQWIRQIHKTTKWTTTVCNGSLILGATGLLNGVKATSHWGSYELLSSLGAIPTEERVVYQNKIITAAGVSAGIDMALNLVACEYGEEVGKAAQLILEYDPQPPFNTGSPKNAPAQLLEQLRIGLKKMEEENLDLKSM</sequence>
<gene>
    <name evidence="2" type="ORF">CN307_21080</name>
</gene>
<proteinExistence type="predicted"/>
<dbReference type="SUPFAM" id="SSF52317">
    <property type="entry name" value="Class I glutamine amidotransferase-like"/>
    <property type="match status" value="1"/>
</dbReference>
<evidence type="ECO:0000259" key="1">
    <source>
        <dbReference type="Pfam" id="PF01965"/>
    </source>
</evidence>
<dbReference type="RefSeq" id="WP_098343299.1">
    <property type="nucleotide sequence ID" value="NZ_JBHTUN010000006.1"/>
</dbReference>
<dbReference type="AlphaFoldDB" id="A0A2A8ZYF1"/>
<dbReference type="GO" id="GO:0006355">
    <property type="term" value="P:regulation of DNA-templated transcription"/>
    <property type="evidence" value="ECO:0007669"/>
    <property type="project" value="TreeGrafter"/>
</dbReference>
<reference evidence="2 3" key="1">
    <citation type="submission" date="2017-09" db="EMBL/GenBank/DDBJ databases">
        <title>Large-scale bioinformatics analysis of Bacillus genomes uncovers conserved roles of natural products in bacterial physiology.</title>
        <authorList>
            <consortium name="Agbiome Team Llc"/>
            <person name="Bleich R.M."/>
            <person name="Grubbs K.J."/>
            <person name="Santa Maria K.C."/>
            <person name="Allen S.E."/>
            <person name="Farag S."/>
            <person name="Shank E.A."/>
            <person name="Bowers A."/>
        </authorList>
    </citation>
    <scope>NUCLEOTIDE SEQUENCE [LARGE SCALE GENOMIC DNA]</scope>
    <source>
        <strain evidence="2 3">AFS022681</strain>
    </source>
</reference>
<dbReference type="PANTHER" id="PTHR43130">
    <property type="entry name" value="ARAC-FAMILY TRANSCRIPTIONAL REGULATOR"/>
    <property type="match status" value="1"/>
</dbReference>
<dbReference type="InterPro" id="IPR052158">
    <property type="entry name" value="INH-QAR"/>
</dbReference>
<dbReference type="InterPro" id="IPR002818">
    <property type="entry name" value="DJ-1/PfpI"/>
</dbReference>
<organism evidence="2 3">
    <name type="scientific">Bacillus cereus</name>
    <dbReference type="NCBI Taxonomy" id="1396"/>
    <lineage>
        <taxon>Bacteria</taxon>
        <taxon>Bacillati</taxon>
        <taxon>Bacillota</taxon>
        <taxon>Bacilli</taxon>
        <taxon>Bacillales</taxon>
        <taxon>Bacillaceae</taxon>
        <taxon>Bacillus</taxon>
        <taxon>Bacillus cereus group</taxon>
    </lineage>
</organism>
<comment type="caution">
    <text evidence="2">The sequence shown here is derived from an EMBL/GenBank/DDBJ whole genome shotgun (WGS) entry which is preliminary data.</text>
</comment>
<dbReference type="PANTHER" id="PTHR43130:SF2">
    <property type="entry name" value="DJ-1_PFPI DOMAIN-CONTAINING PROTEIN"/>
    <property type="match status" value="1"/>
</dbReference>
<dbReference type="CDD" id="cd03139">
    <property type="entry name" value="GATase1_PfpI_2"/>
    <property type="match status" value="1"/>
</dbReference>